<feature type="chain" id="PRO_5043787818" description="Infection structure specific protein" evidence="2">
    <location>
        <begin position="17"/>
        <end position="204"/>
    </location>
</feature>
<evidence type="ECO:0008006" key="5">
    <source>
        <dbReference type="Google" id="ProtNLM"/>
    </source>
</evidence>
<proteinExistence type="predicted"/>
<sequence length="204" mass="19429">MLHKATILGLAAAASASFVNPAHVAANLVARQTDGSDATACISALAELITLIPTPPPEIIEWALSNTAVTDPCSVSIPDSIAPAVSSYQSVAISFLSAESAKISSIASVCPDASSVLGAIDQVTLTCDAGASASKTGSTEATPTGGSATKSGSGSQTTGTGTGTGTAAGGSGSSSTQTAGGARETGFVGAAIAAVGFLGVVAAL</sequence>
<dbReference type="Proteomes" id="UP001321760">
    <property type="component" value="Unassembled WGS sequence"/>
</dbReference>
<feature type="compositionally biased region" description="Low complexity" evidence="1">
    <location>
        <begin position="141"/>
        <end position="159"/>
    </location>
</feature>
<evidence type="ECO:0000256" key="2">
    <source>
        <dbReference type="SAM" id="SignalP"/>
    </source>
</evidence>
<feature type="signal peptide" evidence="2">
    <location>
        <begin position="1"/>
        <end position="16"/>
    </location>
</feature>
<feature type="region of interest" description="Disordered" evidence="1">
    <location>
        <begin position="132"/>
        <end position="180"/>
    </location>
</feature>
<evidence type="ECO:0000256" key="1">
    <source>
        <dbReference type="SAM" id="MobiDB-lite"/>
    </source>
</evidence>
<keyword evidence="2" id="KW-0732">Signal</keyword>
<reference evidence="3" key="1">
    <citation type="journal article" date="2023" name="Mol. Phylogenet. Evol.">
        <title>Genome-scale phylogeny and comparative genomics of the fungal order Sordariales.</title>
        <authorList>
            <person name="Hensen N."/>
            <person name="Bonometti L."/>
            <person name="Westerberg I."/>
            <person name="Brannstrom I.O."/>
            <person name="Guillou S."/>
            <person name="Cros-Aarteil S."/>
            <person name="Calhoun S."/>
            <person name="Haridas S."/>
            <person name="Kuo A."/>
            <person name="Mondo S."/>
            <person name="Pangilinan J."/>
            <person name="Riley R."/>
            <person name="LaButti K."/>
            <person name="Andreopoulos B."/>
            <person name="Lipzen A."/>
            <person name="Chen C."/>
            <person name="Yan M."/>
            <person name="Daum C."/>
            <person name="Ng V."/>
            <person name="Clum A."/>
            <person name="Steindorff A."/>
            <person name="Ohm R.A."/>
            <person name="Martin F."/>
            <person name="Silar P."/>
            <person name="Natvig D.O."/>
            <person name="Lalanne C."/>
            <person name="Gautier V."/>
            <person name="Ament-Velasquez S.L."/>
            <person name="Kruys A."/>
            <person name="Hutchinson M.I."/>
            <person name="Powell A.J."/>
            <person name="Barry K."/>
            <person name="Miller A.N."/>
            <person name="Grigoriev I.V."/>
            <person name="Debuchy R."/>
            <person name="Gladieux P."/>
            <person name="Hiltunen Thoren M."/>
            <person name="Johannesson H."/>
        </authorList>
    </citation>
    <scope>NUCLEOTIDE SEQUENCE</scope>
    <source>
        <strain evidence="3">PSN243</strain>
    </source>
</reference>
<feature type="compositionally biased region" description="Gly residues" evidence="1">
    <location>
        <begin position="160"/>
        <end position="172"/>
    </location>
</feature>
<keyword evidence="4" id="KW-1185">Reference proteome</keyword>
<reference evidence="3" key="2">
    <citation type="submission" date="2023-05" db="EMBL/GenBank/DDBJ databases">
        <authorList>
            <consortium name="Lawrence Berkeley National Laboratory"/>
            <person name="Steindorff A."/>
            <person name="Hensen N."/>
            <person name="Bonometti L."/>
            <person name="Westerberg I."/>
            <person name="Brannstrom I.O."/>
            <person name="Guillou S."/>
            <person name="Cros-Aarteil S."/>
            <person name="Calhoun S."/>
            <person name="Haridas S."/>
            <person name="Kuo A."/>
            <person name="Mondo S."/>
            <person name="Pangilinan J."/>
            <person name="Riley R."/>
            <person name="Labutti K."/>
            <person name="Andreopoulos B."/>
            <person name="Lipzen A."/>
            <person name="Chen C."/>
            <person name="Yanf M."/>
            <person name="Daum C."/>
            <person name="Ng V."/>
            <person name="Clum A."/>
            <person name="Ohm R."/>
            <person name="Martin F."/>
            <person name="Silar P."/>
            <person name="Natvig D."/>
            <person name="Lalanne C."/>
            <person name="Gautier V."/>
            <person name="Ament-Velasquez S.L."/>
            <person name="Kruys A."/>
            <person name="Hutchinson M.I."/>
            <person name="Powell A.J."/>
            <person name="Barry K."/>
            <person name="Miller A.N."/>
            <person name="Grigoriev I.V."/>
            <person name="Debuchy R."/>
            <person name="Gladieux P."/>
            <person name="Thoren M.H."/>
            <person name="Johannesson H."/>
        </authorList>
    </citation>
    <scope>NUCLEOTIDE SEQUENCE</scope>
    <source>
        <strain evidence="3">PSN243</strain>
    </source>
</reference>
<dbReference type="EMBL" id="MU865935">
    <property type="protein sequence ID" value="KAK4449887.1"/>
    <property type="molecule type" value="Genomic_DNA"/>
</dbReference>
<name>A0AAV9GQY6_9PEZI</name>
<protein>
    <recommendedName>
        <fullName evidence="5">Infection structure specific protein</fullName>
    </recommendedName>
</protein>
<organism evidence="3 4">
    <name type="scientific">Podospora aff. communis PSN243</name>
    <dbReference type="NCBI Taxonomy" id="3040156"/>
    <lineage>
        <taxon>Eukaryota</taxon>
        <taxon>Fungi</taxon>
        <taxon>Dikarya</taxon>
        <taxon>Ascomycota</taxon>
        <taxon>Pezizomycotina</taxon>
        <taxon>Sordariomycetes</taxon>
        <taxon>Sordariomycetidae</taxon>
        <taxon>Sordariales</taxon>
        <taxon>Podosporaceae</taxon>
        <taxon>Podospora</taxon>
    </lineage>
</organism>
<dbReference type="AlphaFoldDB" id="A0AAV9GQY6"/>
<evidence type="ECO:0000313" key="4">
    <source>
        <dbReference type="Proteomes" id="UP001321760"/>
    </source>
</evidence>
<evidence type="ECO:0000313" key="3">
    <source>
        <dbReference type="EMBL" id="KAK4449887.1"/>
    </source>
</evidence>
<accession>A0AAV9GQY6</accession>
<comment type="caution">
    <text evidence="3">The sequence shown here is derived from an EMBL/GenBank/DDBJ whole genome shotgun (WGS) entry which is preliminary data.</text>
</comment>
<gene>
    <name evidence="3" type="ORF">QBC34DRAFT_379946</name>
</gene>